<gene>
    <name evidence="1" type="ORF">FRIFI_1409</name>
</gene>
<dbReference type="EMBL" id="LN650648">
    <property type="protein sequence ID" value="CEI72944.1"/>
    <property type="molecule type" value="Genomic_DNA"/>
</dbReference>
<dbReference type="Proteomes" id="UP000245695">
    <property type="component" value="Chromosome 1"/>
</dbReference>
<sequence>MKSENIEKSCFRFTEKLLYNYSEMGSHIENLEYDIKNLKAGKKVAIRAIRYDDIRTSQTYNISRQIENEVIDMVAYVQDLEIEVYKEKRLKKQLDKAINNLNPIRKQIIEFRYIKEMGWTEMALELYHDEKTLRKYKNQAVKSIAVELFGSKVFKEEEPNLFDMLAI</sequence>
<dbReference type="AlphaFoldDB" id="A0A2P2BVA7"/>
<evidence type="ECO:0000313" key="2">
    <source>
        <dbReference type="Proteomes" id="UP000245695"/>
    </source>
</evidence>
<dbReference type="Gene3D" id="1.10.10.10">
    <property type="entry name" value="Winged helix-like DNA-binding domain superfamily/Winged helix DNA-binding domain"/>
    <property type="match status" value="1"/>
</dbReference>
<accession>A0A2P2BVA7</accession>
<dbReference type="NCBIfam" id="TIGR01636">
    <property type="entry name" value="phage_rinA"/>
    <property type="match status" value="1"/>
</dbReference>
<protein>
    <submittedName>
        <fullName evidence="1">Phage_rinA: phage transcriptional regulator, RinA family</fullName>
    </submittedName>
</protein>
<keyword evidence="2" id="KW-1185">Reference proteome</keyword>
<name>A0A2P2BVA7_9FIRM</name>
<dbReference type="InterPro" id="IPR036388">
    <property type="entry name" value="WH-like_DNA-bd_sf"/>
</dbReference>
<dbReference type="KEGG" id="rhom:FRIFI_1409"/>
<evidence type="ECO:0000313" key="1">
    <source>
        <dbReference type="EMBL" id="CEI72944.1"/>
    </source>
</evidence>
<proteinExistence type="predicted"/>
<dbReference type="RefSeq" id="WP_166505438.1">
    <property type="nucleotide sequence ID" value="NZ_LN650648.1"/>
</dbReference>
<dbReference type="SUPFAM" id="SSF88659">
    <property type="entry name" value="Sigma3 and sigma4 domains of RNA polymerase sigma factors"/>
    <property type="match status" value="1"/>
</dbReference>
<dbReference type="InterPro" id="IPR006523">
    <property type="entry name" value="RinA"/>
</dbReference>
<dbReference type="InterPro" id="IPR013324">
    <property type="entry name" value="RNA_pol_sigma_r3/r4-like"/>
</dbReference>
<organism evidence="1 2">
    <name type="scientific">Romboutsia hominis</name>
    <dbReference type="NCBI Taxonomy" id="1507512"/>
    <lineage>
        <taxon>Bacteria</taxon>
        <taxon>Bacillati</taxon>
        <taxon>Bacillota</taxon>
        <taxon>Clostridia</taxon>
        <taxon>Peptostreptococcales</taxon>
        <taxon>Peptostreptococcaceae</taxon>
        <taxon>Romboutsia</taxon>
    </lineage>
</organism>
<reference evidence="1 2" key="1">
    <citation type="submission" date="2014-09" db="EMBL/GenBank/DDBJ databases">
        <authorList>
            <person name="Hornung B.V."/>
        </authorList>
    </citation>
    <scope>NUCLEOTIDE SEQUENCE [LARGE SCALE GENOMIC DNA]</scope>
    <source>
        <strain evidence="1 2">FRIFI</strain>
    </source>
</reference>